<reference evidence="12" key="2">
    <citation type="submission" date="2021-03" db="UniProtKB">
        <authorList>
            <consortium name="EnsemblPlants"/>
        </authorList>
    </citation>
    <scope>IDENTIFICATION</scope>
</reference>
<dbReference type="Pfam" id="PF12836">
    <property type="entry name" value="HHH_3"/>
    <property type="match status" value="1"/>
</dbReference>
<evidence type="ECO:0000256" key="3">
    <source>
        <dbReference type="ARBA" id="ARBA00022553"/>
    </source>
</evidence>
<accession>A0A803MHH0</accession>
<dbReference type="Gene3D" id="1.10.150.280">
    <property type="entry name" value="AF1531-like domain"/>
    <property type="match status" value="1"/>
</dbReference>
<organism evidence="12 13">
    <name type="scientific">Chenopodium quinoa</name>
    <name type="common">Quinoa</name>
    <dbReference type="NCBI Taxonomy" id="63459"/>
    <lineage>
        <taxon>Eukaryota</taxon>
        <taxon>Viridiplantae</taxon>
        <taxon>Streptophyta</taxon>
        <taxon>Embryophyta</taxon>
        <taxon>Tracheophyta</taxon>
        <taxon>Spermatophyta</taxon>
        <taxon>Magnoliopsida</taxon>
        <taxon>eudicotyledons</taxon>
        <taxon>Gunneridae</taxon>
        <taxon>Pentapetalae</taxon>
        <taxon>Caryophyllales</taxon>
        <taxon>Chenopodiaceae</taxon>
        <taxon>Chenopodioideae</taxon>
        <taxon>Atripliceae</taxon>
        <taxon>Chenopodium</taxon>
    </lineage>
</organism>
<evidence type="ECO:0000256" key="4">
    <source>
        <dbReference type="ARBA" id="ARBA00022701"/>
    </source>
</evidence>
<dbReference type="RefSeq" id="XP_021727504.1">
    <property type="nucleotide sequence ID" value="XM_021871812.1"/>
</dbReference>
<dbReference type="InterPro" id="IPR027417">
    <property type="entry name" value="P-loop_NTPase"/>
</dbReference>
<keyword evidence="13" id="KW-1185">Reference proteome</keyword>
<evidence type="ECO:0000256" key="2">
    <source>
        <dbReference type="ARBA" id="ARBA00022499"/>
    </source>
</evidence>
<dbReference type="GO" id="GO:0006281">
    <property type="term" value="P:DNA repair"/>
    <property type="evidence" value="ECO:0007669"/>
    <property type="project" value="InterPro"/>
</dbReference>
<feature type="binding site" evidence="9">
    <location>
        <begin position="105"/>
        <end position="112"/>
    </location>
    <ligand>
        <name>ATP</name>
        <dbReference type="ChEBI" id="CHEBI:30616"/>
    </ligand>
</feature>
<dbReference type="PROSITE" id="PS50067">
    <property type="entry name" value="KINESIN_MOTOR_2"/>
    <property type="match status" value="1"/>
</dbReference>
<keyword evidence="2" id="KW-1017">Isopeptide bond</keyword>
<evidence type="ECO:0000256" key="10">
    <source>
        <dbReference type="SAM" id="MobiDB-lite"/>
    </source>
</evidence>
<dbReference type="KEGG" id="cqi:110694649"/>
<reference evidence="12" key="1">
    <citation type="journal article" date="2017" name="Nature">
        <title>The genome of Chenopodium quinoa.</title>
        <authorList>
            <person name="Jarvis D.E."/>
            <person name="Ho Y.S."/>
            <person name="Lightfoot D.J."/>
            <person name="Schmoeckel S.M."/>
            <person name="Li B."/>
            <person name="Borm T.J.A."/>
            <person name="Ohyanagi H."/>
            <person name="Mineta K."/>
            <person name="Michell C.T."/>
            <person name="Saber N."/>
            <person name="Kharbatia N.M."/>
            <person name="Rupper R.R."/>
            <person name="Sharp A.R."/>
            <person name="Dally N."/>
            <person name="Boughton B.A."/>
            <person name="Woo Y.H."/>
            <person name="Gao G."/>
            <person name="Schijlen E.G.W.M."/>
            <person name="Guo X."/>
            <person name="Momin A.A."/>
            <person name="Negrao S."/>
            <person name="Al-Babili S."/>
            <person name="Gehring C."/>
            <person name="Roessner U."/>
            <person name="Jung C."/>
            <person name="Murphy K."/>
            <person name="Arold S.T."/>
            <person name="Gojobori T."/>
            <person name="van der Linden C.G."/>
            <person name="van Loo E.N."/>
            <person name="Jellen E.N."/>
            <person name="Maughan P.J."/>
            <person name="Tester M."/>
        </authorList>
    </citation>
    <scope>NUCLEOTIDE SEQUENCE [LARGE SCALE GENOMIC DNA]</scope>
    <source>
        <strain evidence="12">cv. PI 614886</strain>
    </source>
</reference>
<dbReference type="SMART" id="SM00278">
    <property type="entry name" value="HhH1"/>
    <property type="match status" value="1"/>
</dbReference>
<dbReference type="InterPro" id="IPR036961">
    <property type="entry name" value="Kinesin_motor_dom_sf"/>
</dbReference>
<gene>
    <name evidence="12" type="primary">LOC110694649</name>
</gene>
<evidence type="ECO:0000256" key="6">
    <source>
        <dbReference type="ARBA" id="ARBA00023175"/>
    </source>
</evidence>
<comment type="function">
    <text evidence="7">Kinesin family member that is involved in spindle formation and the movements of chromosomes during mitosis and meiosis. Binds to microtubules and to DNA. Plays a role in congression of laterally attached chromosomes in NDC80-depleted cells.</text>
</comment>
<dbReference type="GO" id="GO:0007018">
    <property type="term" value="P:microtubule-based movement"/>
    <property type="evidence" value="ECO:0007669"/>
    <property type="project" value="InterPro"/>
</dbReference>
<dbReference type="InterPro" id="IPR010994">
    <property type="entry name" value="RuvA_2-like"/>
</dbReference>
<evidence type="ECO:0000256" key="9">
    <source>
        <dbReference type="PROSITE-ProRule" id="PRU00283"/>
    </source>
</evidence>
<comment type="similarity">
    <text evidence="8">Belongs to the TRAFAC class myosin-kinesin ATPase superfamily. Kinesin family. KIN-10 subfamily.</text>
</comment>
<dbReference type="InterPro" id="IPR003583">
    <property type="entry name" value="Hlx-hairpin-Hlx_DNA-bd_motif"/>
</dbReference>
<evidence type="ECO:0000256" key="7">
    <source>
        <dbReference type="ARBA" id="ARBA00045288"/>
    </source>
</evidence>
<dbReference type="OMA" id="CYEEHET"/>
<dbReference type="GO" id="GO:0051231">
    <property type="term" value="P:spindle elongation"/>
    <property type="evidence" value="ECO:0007669"/>
    <property type="project" value="TreeGrafter"/>
</dbReference>
<dbReference type="InterPro" id="IPR027640">
    <property type="entry name" value="Kinesin-like_fam"/>
</dbReference>
<dbReference type="GeneID" id="110694649"/>
<keyword evidence="5" id="KW-0175">Coiled coil</keyword>
<dbReference type="GO" id="GO:0003677">
    <property type="term" value="F:DNA binding"/>
    <property type="evidence" value="ECO:0007669"/>
    <property type="project" value="InterPro"/>
</dbReference>
<feature type="compositionally biased region" description="Low complexity" evidence="10">
    <location>
        <begin position="515"/>
        <end position="525"/>
    </location>
</feature>
<feature type="region of interest" description="Disordered" evidence="10">
    <location>
        <begin position="515"/>
        <end position="546"/>
    </location>
</feature>
<dbReference type="Proteomes" id="UP000596660">
    <property type="component" value="Unplaced"/>
</dbReference>
<evidence type="ECO:0000313" key="12">
    <source>
        <dbReference type="EnsemblPlants" id="AUR62029422-RA:cds"/>
    </source>
</evidence>
<name>A0A803MHH0_CHEQI</name>
<keyword evidence="9" id="KW-0067">ATP-binding</keyword>
<evidence type="ECO:0000259" key="11">
    <source>
        <dbReference type="PROSITE" id="PS50067"/>
    </source>
</evidence>
<dbReference type="SMART" id="SM00129">
    <property type="entry name" value="KISc"/>
    <property type="match status" value="1"/>
</dbReference>
<dbReference type="Pfam" id="PF00225">
    <property type="entry name" value="Kinesin"/>
    <property type="match status" value="1"/>
</dbReference>
<dbReference type="GO" id="GO:0005874">
    <property type="term" value="C:microtubule"/>
    <property type="evidence" value="ECO:0007669"/>
    <property type="project" value="UniProtKB-KW"/>
</dbReference>
<protein>
    <recommendedName>
        <fullName evidence="1">Kinesin-like protein KIF22</fullName>
    </recommendedName>
</protein>
<dbReference type="PRINTS" id="PR00380">
    <property type="entry name" value="KINESINHEAVY"/>
</dbReference>
<dbReference type="SUPFAM" id="SSF47781">
    <property type="entry name" value="RuvA domain 2-like"/>
    <property type="match status" value="1"/>
</dbReference>
<dbReference type="GO" id="GO:0005524">
    <property type="term" value="F:ATP binding"/>
    <property type="evidence" value="ECO:0007669"/>
    <property type="project" value="UniProtKB-UniRule"/>
</dbReference>
<dbReference type="PANTHER" id="PTHR47969">
    <property type="entry name" value="CHROMOSOME-ASSOCIATED KINESIN KIF4A-RELATED"/>
    <property type="match status" value="1"/>
</dbReference>
<dbReference type="Gene3D" id="3.40.850.10">
    <property type="entry name" value="Kinesin motor domain"/>
    <property type="match status" value="1"/>
</dbReference>
<keyword evidence="9" id="KW-0547">Nucleotide-binding</keyword>
<dbReference type="PANTHER" id="PTHR47969:SF9">
    <property type="entry name" value="KINESIN-LIKE PROTEIN"/>
    <property type="match status" value="1"/>
</dbReference>
<feature type="domain" description="Kinesin motor" evidence="11">
    <location>
        <begin position="8"/>
        <end position="336"/>
    </location>
</feature>
<dbReference type="InterPro" id="IPR001752">
    <property type="entry name" value="Kinesin_motor_dom"/>
</dbReference>
<dbReference type="GO" id="GO:0007052">
    <property type="term" value="P:mitotic spindle organization"/>
    <property type="evidence" value="ECO:0007669"/>
    <property type="project" value="TreeGrafter"/>
</dbReference>
<evidence type="ECO:0000313" key="13">
    <source>
        <dbReference type="Proteomes" id="UP000596660"/>
    </source>
</evidence>
<evidence type="ECO:0000256" key="5">
    <source>
        <dbReference type="ARBA" id="ARBA00023054"/>
    </source>
</evidence>
<dbReference type="SUPFAM" id="SSF52540">
    <property type="entry name" value="P-loop containing nucleoside triphosphate hydrolases"/>
    <property type="match status" value="1"/>
</dbReference>
<evidence type="ECO:0000256" key="1">
    <source>
        <dbReference type="ARBA" id="ARBA00018237"/>
    </source>
</evidence>
<evidence type="ECO:0000256" key="8">
    <source>
        <dbReference type="ARBA" id="ARBA00061615"/>
    </source>
</evidence>
<proteinExistence type="inferred from homology"/>
<dbReference type="GO" id="GO:0005875">
    <property type="term" value="C:microtubule associated complex"/>
    <property type="evidence" value="ECO:0007669"/>
    <property type="project" value="TreeGrafter"/>
</dbReference>
<keyword evidence="3" id="KW-0597">Phosphoprotein</keyword>
<dbReference type="EnsemblPlants" id="AUR62029422-RA">
    <property type="protein sequence ID" value="AUR62029422-RA:cds"/>
    <property type="gene ID" value="AUR62029422"/>
</dbReference>
<dbReference type="AlphaFoldDB" id="A0A803MHH0"/>
<dbReference type="OrthoDB" id="3176171at2759"/>
<dbReference type="GO" id="GO:0008017">
    <property type="term" value="F:microtubule binding"/>
    <property type="evidence" value="ECO:0007669"/>
    <property type="project" value="InterPro"/>
</dbReference>
<dbReference type="GO" id="GO:0003777">
    <property type="term" value="F:microtubule motor activity"/>
    <property type="evidence" value="ECO:0007669"/>
    <property type="project" value="InterPro"/>
</dbReference>
<sequence length="706" mass="78118">MGSNPVSKVRIIARIRAQSNKDADNVDRISVSKPWILVLRPNPNSHPSRVKISFGSDQISSGKQSCEIDDCYEQDVGNEEIFIKEIKPLISGLFGGQNSTVFAYGPRESGKTYTIQGYEEEMGLAVLAVDAILPLAEEQGKIVTISVFEVYQDRVSDMLDTKRPEIAIFEDGHGKIRLKGLSKVKVNSASEFQRLYLQAANARKELQKTTEPPHRYHIGCIVHVVSPQTEKSCAQLVGKISFVDLASYEDSRRKSIDGFNLTEATRINKSLYTVHNVLYALNAKDARVPYRESKLTRMLQDSLGGTSKILMISCMNPSLCLETVQTISLASRSCMAGFLACLDPGKSSKIVTKTSGMSSPQVMKSASKFNTRSNMVSPKVKKPMSASVLGKKTAGSKLHMSMKKDKDVSFEVKGRKLFDDTIQLKKSKLGNICPESASAMESSSQRETSLSLASVAVSNSSTQQEEQFASSAIDLDSSQLPFEEGKGILIASSDMDSSRLPSEKDALQIVNIAPTTPFTDQTPPTGYFLEDKENKSSLPNDGPSPPLSARIQELRNNLNSLCFSTDANLKMALESLEPETPKYLHRVEADDKHAILEKSEFKTPIADKNAKENYELTTIESPWESFHMRSSRAKDSLVQEYLKFFNTASKEELKGLKGIGEKRATNIIEMREESPEPFKQLDDLKEIGLSKKQIKIMMKDAVGELL</sequence>
<keyword evidence="6 9" id="KW-0505">Motor protein</keyword>
<keyword evidence="4" id="KW-0493">Microtubule</keyword>
<dbReference type="Gramene" id="AUR62029422-RA">
    <property type="protein sequence ID" value="AUR62029422-RA:cds"/>
    <property type="gene ID" value="AUR62029422"/>
</dbReference>
<dbReference type="FunFam" id="1.10.150.280:FF:000003">
    <property type="entry name" value="Kinesin-like protein KIN-10C"/>
    <property type="match status" value="1"/>
</dbReference>